<evidence type="ECO:0000259" key="1">
    <source>
        <dbReference type="Pfam" id="PF00144"/>
    </source>
</evidence>
<dbReference type="PANTHER" id="PTHR43283:SF7">
    <property type="entry name" value="BETA-LACTAMASE-RELATED DOMAIN-CONTAINING PROTEIN"/>
    <property type="match status" value="1"/>
</dbReference>
<dbReference type="InterPro" id="IPR012338">
    <property type="entry name" value="Beta-lactam/transpept-like"/>
</dbReference>
<feature type="domain" description="Beta-lactamase-related" evidence="1">
    <location>
        <begin position="165"/>
        <end position="427"/>
    </location>
</feature>
<dbReference type="InterPro" id="IPR001466">
    <property type="entry name" value="Beta-lactam-related"/>
</dbReference>
<dbReference type="RefSeq" id="WP_231815895.1">
    <property type="nucleotide sequence ID" value="NZ_JAJOZR010000011.1"/>
</dbReference>
<reference evidence="2" key="1">
    <citation type="submission" date="2021-12" db="EMBL/GenBank/DDBJ databases">
        <authorList>
            <person name="Li Y."/>
        </authorList>
    </citation>
    <scope>NUCLEOTIDE SEQUENCE</scope>
    <source>
        <strain evidence="2">DKSPLA3</strain>
    </source>
</reference>
<keyword evidence="3" id="KW-1185">Reference proteome</keyword>
<sequence length="454" mass="49245">MRRRTFLMSMAGGLFTLVAGAGAWLTVAPPDLLKLGDSYAAKMVCSSLFVAGRNASEVLADDVQAPGHPLLRFIRVSVDEQRKTVTARMFGFAAPGHAIFRDGLGCSNVTDGAFAAFPGNRSLRRRGVEPDTTQPWPEGGALVADAGVQALIEDDQRVGPGLRGLVVIRDGRIIAERYGRGFYASTPLLGWSMTKTVTAALIGLRIRDGQMALDASDLLPQWRNDERSRITLSDLLGMQSGLGFNESYGSVTDATRMLFLENDMAAYAASKTLDTSPGTQFSYSSGTSVILSRLWMNSFASPREALTFPRASLFRPLGMSSAILEPDAHGTFVGSSYMYATARDWGRFALFLLQDGAWNNEQILPPDYVRLMRTATSASNGRFGSGQVWMKTGPEAQGFPSDAYWMRGHDGQSILLVPSMKLAVVRLGLTPRRAGYDDSVLHRDIIAALAQPQP</sequence>
<evidence type="ECO:0000313" key="2">
    <source>
        <dbReference type="EMBL" id="MCD7110748.1"/>
    </source>
</evidence>
<organism evidence="2 3">
    <name type="scientific">Rhizobium quercicola</name>
    <dbReference type="NCBI Taxonomy" id="2901226"/>
    <lineage>
        <taxon>Bacteria</taxon>
        <taxon>Pseudomonadati</taxon>
        <taxon>Pseudomonadota</taxon>
        <taxon>Alphaproteobacteria</taxon>
        <taxon>Hyphomicrobiales</taxon>
        <taxon>Rhizobiaceae</taxon>
        <taxon>Rhizobium/Agrobacterium group</taxon>
        <taxon>Rhizobium</taxon>
    </lineage>
</organism>
<dbReference type="AlphaFoldDB" id="A0A9X1NWS6"/>
<evidence type="ECO:0000313" key="3">
    <source>
        <dbReference type="Proteomes" id="UP001139089"/>
    </source>
</evidence>
<dbReference type="InterPro" id="IPR050789">
    <property type="entry name" value="Diverse_Enzym_Activities"/>
</dbReference>
<protein>
    <submittedName>
        <fullName evidence="2">Beta-lactamase family protein</fullName>
    </submittedName>
</protein>
<comment type="caution">
    <text evidence="2">The sequence shown here is derived from an EMBL/GenBank/DDBJ whole genome shotgun (WGS) entry which is preliminary data.</text>
</comment>
<dbReference type="Pfam" id="PF00144">
    <property type="entry name" value="Beta-lactamase"/>
    <property type="match status" value="1"/>
</dbReference>
<name>A0A9X1NWS6_9HYPH</name>
<dbReference type="PANTHER" id="PTHR43283">
    <property type="entry name" value="BETA-LACTAMASE-RELATED"/>
    <property type="match status" value="1"/>
</dbReference>
<proteinExistence type="predicted"/>
<accession>A0A9X1NWS6</accession>
<gene>
    <name evidence="2" type="ORF">LRX75_17070</name>
</gene>
<dbReference type="Gene3D" id="3.40.710.10">
    <property type="entry name" value="DD-peptidase/beta-lactamase superfamily"/>
    <property type="match status" value="1"/>
</dbReference>
<dbReference type="EMBL" id="JAJOZR010000011">
    <property type="protein sequence ID" value="MCD7110748.1"/>
    <property type="molecule type" value="Genomic_DNA"/>
</dbReference>
<dbReference type="Proteomes" id="UP001139089">
    <property type="component" value="Unassembled WGS sequence"/>
</dbReference>
<dbReference type="SUPFAM" id="SSF56601">
    <property type="entry name" value="beta-lactamase/transpeptidase-like"/>
    <property type="match status" value="1"/>
</dbReference>